<evidence type="ECO:0000256" key="1">
    <source>
        <dbReference type="SAM" id="Phobius"/>
    </source>
</evidence>
<evidence type="ECO:0000313" key="3">
    <source>
        <dbReference type="Proteomes" id="UP000032221"/>
    </source>
</evidence>
<accession>A0A0D1LDR3</accession>
<keyword evidence="1" id="KW-0812">Transmembrane</keyword>
<reference evidence="2 3" key="1">
    <citation type="submission" date="2015-01" db="EMBL/GenBank/DDBJ databases">
        <title>Genome sequence of Mycobacterium llatzerense and Mycobacterium immunogenum recovered from brain abscess.</title>
        <authorList>
            <person name="Greninger A.L."/>
            <person name="Langelier C."/>
            <person name="Cunningham G."/>
            <person name="Chiu C.Y."/>
            <person name="Miller S."/>
        </authorList>
    </citation>
    <scope>NUCLEOTIDE SEQUENCE [LARGE SCALE GENOMIC DNA]</scope>
    <source>
        <strain evidence="2 3">CLUC14</strain>
    </source>
</reference>
<comment type="caution">
    <text evidence="2">The sequence shown here is derived from an EMBL/GenBank/DDBJ whole genome shotgun (WGS) entry which is preliminary data.</text>
</comment>
<sequence>MKIVPAVIEQHVNRFDRQQSLIIAISTGLLAFWSGYRVAWSLYLTLAYDFLFGSLVFQIALWGVIGGAAAVASLAFYNRYRTADQPDAQPSSVEPQ</sequence>
<keyword evidence="3" id="KW-1185">Reference proteome</keyword>
<dbReference type="AlphaFoldDB" id="A0A0D1LDR3"/>
<gene>
    <name evidence="2" type="ORF">TL10_01230</name>
</gene>
<feature type="transmembrane region" description="Helical" evidence="1">
    <location>
        <begin position="21"/>
        <end position="43"/>
    </location>
</feature>
<keyword evidence="1" id="KW-0472">Membrane</keyword>
<keyword evidence="1" id="KW-1133">Transmembrane helix</keyword>
<proteinExistence type="predicted"/>
<dbReference type="Proteomes" id="UP000032221">
    <property type="component" value="Unassembled WGS sequence"/>
</dbReference>
<dbReference type="RefSeq" id="WP_043398968.1">
    <property type="nucleotide sequence ID" value="NZ_BAAARC010000011.1"/>
</dbReference>
<dbReference type="EMBL" id="JXST01000001">
    <property type="protein sequence ID" value="KIU18885.1"/>
    <property type="molecule type" value="Genomic_DNA"/>
</dbReference>
<dbReference type="OrthoDB" id="4735250at2"/>
<organism evidence="2 3">
    <name type="scientific">Mycolicibacterium llatzerense</name>
    <dbReference type="NCBI Taxonomy" id="280871"/>
    <lineage>
        <taxon>Bacteria</taxon>
        <taxon>Bacillati</taxon>
        <taxon>Actinomycetota</taxon>
        <taxon>Actinomycetes</taxon>
        <taxon>Mycobacteriales</taxon>
        <taxon>Mycobacteriaceae</taxon>
        <taxon>Mycolicibacterium</taxon>
    </lineage>
</organism>
<protein>
    <submittedName>
        <fullName evidence="2">Uncharacterized protein</fullName>
    </submittedName>
</protein>
<name>A0A0D1LDR3_9MYCO</name>
<evidence type="ECO:0000313" key="2">
    <source>
        <dbReference type="EMBL" id="KIU18885.1"/>
    </source>
</evidence>
<feature type="transmembrane region" description="Helical" evidence="1">
    <location>
        <begin position="55"/>
        <end position="77"/>
    </location>
</feature>